<dbReference type="EMBL" id="OZ035845">
    <property type="protein sequence ID" value="CAL1599197.1"/>
    <property type="molecule type" value="Genomic_DNA"/>
</dbReference>
<evidence type="ECO:0000313" key="4">
    <source>
        <dbReference type="EMBL" id="CAL1599197.1"/>
    </source>
</evidence>
<feature type="region of interest" description="Disordered" evidence="1">
    <location>
        <begin position="26"/>
        <end position="57"/>
    </location>
</feature>
<keyword evidence="3" id="KW-0732">Signal</keyword>
<name>A0AAV2LG25_KNICA</name>
<protein>
    <submittedName>
        <fullName evidence="4">Uncharacterized protein</fullName>
    </submittedName>
</protein>
<feature type="chain" id="PRO_5043875550" evidence="3">
    <location>
        <begin position="23"/>
        <end position="182"/>
    </location>
</feature>
<keyword evidence="2" id="KW-0812">Transmembrane</keyword>
<gene>
    <name evidence="4" type="ORF">KC01_LOCUS27511</name>
</gene>
<sequence>MAGAPSLCALLLLLFPLGTLQAGGQQVPHHEAQAAPPPPPPPRTLVSHNENPSEEQSNHDVTKVVVFIAASIGIFVLMVVVYCIYNQFYTKQQYQHTQLNDQDFPSGLYDPPPVFFHGSTFSSASDVRKCGYGSLSASASIISVPPSLSPPPPPRALPFPPPFVSSHSLRTISARDLQRGCS</sequence>
<organism evidence="4 5">
    <name type="scientific">Knipowitschia caucasica</name>
    <name type="common">Caucasian dwarf goby</name>
    <name type="synonym">Pomatoschistus caucasicus</name>
    <dbReference type="NCBI Taxonomy" id="637954"/>
    <lineage>
        <taxon>Eukaryota</taxon>
        <taxon>Metazoa</taxon>
        <taxon>Chordata</taxon>
        <taxon>Craniata</taxon>
        <taxon>Vertebrata</taxon>
        <taxon>Euteleostomi</taxon>
        <taxon>Actinopterygii</taxon>
        <taxon>Neopterygii</taxon>
        <taxon>Teleostei</taxon>
        <taxon>Neoteleostei</taxon>
        <taxon>Acanthomorphata</taxon>
        <taxon>Gobiaria</taxon>
        <taxon>Gobiiformes</taxon>
        <taxon>Gobioidei</taxon>
        <taxon>Gobiidae</taxon>
        <taxon>Gobiinae</taxon>
        <taxon>Knipowitschia</taxon>
    </lineage>
</organism>
<evidence type="ECO:0000256" key="2">
    <source>
        <dbReference type="SAM" id="Phobius"/>
    </source>
</evidence>
<feature type="signal peptide" evidence="3">
    <location>
        <begin position="1"/>
        <end position="22"/>
    </location>
</feature>
<evidence type="ECO:0000256" key="3">
    <source>
        <dbReference type="SAM" id="SignalP"/>
    </source>
</evidence>
<feature type="transmembrane region" description="Helical" evidence="2">
    <location>
        <begin position="64"/>
        <end position="85"/>
    </location>
</feature>
<keyword evidence="2" id="KW-1133">Transmembrane helix</keyword>
<dbReference type="AlphaFoldDB" id="A0AAV2LG25"/>
<evidence type="ECO:0000313" key="5">
    <source>
        <dbReference type="Proteomes" id="UP001497482"/>
    </source>
</evidence>
<keyword evidence="2" id="KW-0472">Membrane</keyword>
<proteinExistence type="predicted"/>
<keyword evidence="5" id="KW-1185">Reference proteome</keyword>
<accession>A0AAV2LG25</accession>
<reference evidence="4 5" key="1">
    <citation type="submission" date="2024-04" db="EMBL/GenBank/DDBJ databases">
        <authorList>
            <person name="Waldvogel A.-M."/>
            <person name="Schoenle A."/>
        </authorList>
    </citation>
    <scope>NUCLEOTIDE SEQUENCE [LARGE SCALE GENOMIC DNA]</scope>
</reference>
<dbReference type="Proteomes" id="UP001497482">
    <property type="component" value="Chromosome 23"/>
</dbReference>
<evidence type="ECO:0000256" key="1">
    <source>
        <dbReference type="SAM" id="MobiDB-lite"/>
    </source>
</evidence>